<evidence type="ECO:0000313" key="2">
    <source>
        <dbReference type="Proteomes" id="UP001056778"/>
    </source>
</evidence>
<protein>
    <submittedName>
        <fullName evidence="1">Phytanoyl-coa alpha-hydroxylase</fullName>
    </submittedName>
</protein>
<evidence type="ECO:0000313" key="1">
    <source>
        <dbReference type="EMBL" id="KAI4467306.1"/>
    </source>
</evidence>
<reference evidence="1" key="1">
    <citation type="submission" date="2022-04" db="EMBL/GenBank/DDBJ databases">
        <title>Chromosome-scale genome assembly of Holotrichia oblita Faldermann.</title>
        <authorList>
            <person name="Rongchong L."/>
        </authorList>
    </citation>
    <scope>NUCLEOTIDE SEQUENCE</scope>
    <source>
        <strain evidence="1">81SQS9</strain>
    </source>
</reference>
<gene>
    <name evidence="1" type="ORF">MML48_2g00009134</name>
</gene>
<sequence length="314" mass="36232">MPTPPYLILCDRPFIYRYTQNDRYLTDEQRYFYEENGYIMFRNLVSHESLDEYQQHFLDICNGRVKGGHTTTMKDLSLMQTGAKGEFLINKIQDFLYDDILFKYASDRAVVNIVADIIGENVTAVHSMLINKPPDADKDTSRHPLHQDLHYFPFRPADRICASWTAMETIDERNGCLFAVPGSHKDVLYPHDYAELTLQNVKNKAYHGVQGFDNVPRVNLVMEKGDTVFFHPILLHGSGPNLTKGFRKAISVHYANTNCEFIDVRGTSQQNIADEVEQMAKRRGFPVNFEDLWKYKSRLVNGQPGNFQNYSSKL</sequence>
<dbReference type="EMBL" id="CM043016">
    <property type="protein sequence ID" value="KAI4467306.1"/>
    <property type="molecule type" value="Genomic_DNA"/>
</dbReference>
<organism evidence="1 2">
    <name type="scientific">Holotrichia oblita</name>
    <name type="common">Chafer beetle</name>
    <dbReference type="NCBI Taxonomy" id="644536"/>
    <lineage>
        <taxon>Eukaryota</taxon>
        <taxon>Metazoa</taxon>
        <taxon>Ecdysozoa</taxon>
        <taxon>Arthropoda</taxon>
        <taxon>Hexapoda</taxon>
        <taxon>Insecta</taxon>
        <taxon>Pterygota</taxon>
        <taxon>Neoptera</taxon>
        <taxon>Endopterygota</taxon>
        <taxon>Coleoptera</taxon>
        <taxon>Polyphaga</taxon>
        <taxon>Scarabaeiformia</taxon>
        <taxon>Scarabaeidae</taxon>
        <taxon>Melolonthinae</taxon>
        <taxon>Holotrichia</taxon>
    </lineage>
</organism>
<comment type="caution">
    <text evidence="1">The sequence shown here is derived from an EMBL/GenBank/DDBJ whole genome shotgun (WGS) entry which is preliminary data.</text>
</comment>
<keyword evidence="2" id="KW-1185">Reference proteome</keyword>
<dbReference type="Proteomes" id="UP001056778">
    <property type="component" value="Chromosome 2"/>
</dbReference>
<name>A0ACB9TKH6_HOLOL</name>
<proteinExistence type="predicted"/>
<accession>A0ACB9TKH6</accession>